<dbReference type="EMBL" id="MVGC01000274">
    <property type="protein sequence ID" value="RJE20821.1"/>
    <property type="molecule type" value="Genomic_DNA"/>
</dbReference>
<evidence type="ECO:0000256" key="6">
    <source>
        <dbReference type="ARBA" id="ARBA00022824"/>
    </source>
</evidence>
<dbReference type="GO" id="GO:0005789">
    <property type="term" value="C:endoplasmic reticulum membrane"/>
    <property type="evidence" value="ECO:0007669"/>
    <property type="project" value="UniProtKB-SubCell"/>
</dbReference>
<comment type="similarity">
    <text evidence="12 13">Belongs to the cytochrome b5 family.</text>
</comment>
<dbReference type="PRINTS" id="PR00363">
    <property type="entry name" value="CYTOCHROMEB5"/>
</dbReference>
<reference evidence="16" key="1">
    <citation type="submission" date="2017-02" db="EMBL/GenBank/DDBJ databases">
        <authorList>
            <person name="Tafer H."/>
            <person name="Lopandic K."/>
        </authorList>
    </citation>
    <scope>NUCLEOTIDE SEQUENCE [LARGE SCALE GENOMIC DNA]</scope>
    <source>
        <strain evidence="16">CBS 366.77</strain>
    </source>
</reference>
<evidence type="ECO:0000313" key="16">
    <source>
        <dbReference type="Proteomes" id="UP000266188"/>
    </source>
</evidence>
<evidence type="ECO:0000256" key="1">
    <source>
        <dbReference type="ARBA" id="ARBA00004131"/>
    </source>
</evidence>
<evidence type="ECO:0000256" key="2">
    <source>
        <dbReference type="ARBA" id="ARBA00022448"/>
    </source>
</evidence>
<keyword evidence="2" id="KW-0813">Transport</keyword>
<dbReference type="OrthoDB" id="260519at2759"/>
<organism evidence="15 16">
    <name type="scientific">Aspergillus sclerotialis</name>
    <dbReference type="NCBI Taxonomy" id="2070753"/>
    <lineage>
        <taxon>Eukaryota</taxon>
        <taxon>Fungi</taxon>
        <taxon>Dikarya</taxon>
        <taxon>Ascomycota</taxon>
        <taxon>Pezizomycotina</taxon>
        <taxon>Eurotiomycetes</taxon>
        <taxon>Eurotiomycetidae</taxon>
        <taxon>Eurotiales</taxon>
        <taxon>Aspergillaceae</taxon>
        <taxon>Aspergillus</taxon>
        <taxon>Aspergillus subgen. Polypaecilum</taxon>
    </lineage>
</organism>
<dbReference type="GO" id="GO:0020037">
    <property type="term" value="F:heme binding"/>
    <property type="evidence" value="ECO:0007669"/>
    <property type="project" value="UniProtKB-UniRule"/>
</dbReference>
<dbReference type="PROSITE" id="PS00191">
    <property type="entry name" value="CYTOCHROME_B5_1"/>
    <property type="match status" value="1"/>
</dbReference>
<evidence type="ECO:0000256" key="5">
    <source>
        <dbReference type="ARBA" id="ARBA00022723"/>
    </source>
</evidence>
<keyword evidence="16" id="KW-1185">Reference proteome</keyword>
<dbReference type="InterPro" id="IPR018506">
    <property type="entry name" value="Cyt_B5_heme-BS"/>
</dbReference>
<keyword evidence="10" id="KW-0472">Membrane</keyword>
<dbReference type="FunFam" id="3.10.120.10:FF:000007">
    <property type="entry name" value="Sulfite oxidase, mitochondrial"/>
    <property type="match status" value="1"/>
</dbReference>
<dbReference type="InterPro" id="IPR001199">
    <property type="entry name" value="Cyt_B5-like_heme/steroid-bd"/>
</dbReference>
<evidence type="ECO:0000256" key="10">
    <source>
        <dbReference type="ARBA" id="ARBA00023136"/>
    </source>
</evidence>
<dbReference type="InterPro" id="IPR036400">
    <property type="entry name" value="Cyt_B5-like_heme/steroid_sf"/>
</dbReference>
<evidence type="ECO:0000256" key="7">
    <source>
        <dbReference type="ARBA" id="ARBA00022848"/>
    </source>
</evidence>
<accession>A0A3A2ZUX3</accession>
<keyword evidence="5 13" id="KW-0479">Metal-binding</keyword>
<evidence type="ECO:0000259" key="14">
    <source>
        <dbReference type="PROSITE" id="PS50255"/>
    </source>
</evidence>
<keyword evidence="4" id="KW-0812">Transmembrane</keyword>
<name>A0A3A2ZUX3_9EURO</name>
<keyword evidence="8" id="KW-0249">Electron transport</keyword>
<evidence type="ECO:0000256" key="12">
    <source>
        <dbReference type="ARBA" id="ARBA00038168"/>
    </source>
</evidence>
<keyword evidence="9 13" id="KW-0408">Iron</keyword>
<evidence type="ECO:0000256" key="9">
    <source>
        <dbReference type="ARBA" id="ARBA00023004"/>
    </source>
</evidence>
<proteinExistence type="inferred from homology"/>
<dbReference type="Pfam" id="PF00173">
    <property type="entry name" value="Cyt-b5"/>
    <property type="match status" value="1"/>
</dbReference>
<dbReference type="PANTHER" id="PTHR19359">
    <property type="entry name" value="CYTOCHROME B5"/>
    <property type="match status" value="1"/>
</dbReference>
<comment type="caution">
    <text evidence="15">The sequence shown here is derived from an EMBL/GenBank/DDBJ whole genome shotgun (WGS) entry which is preliminary data.</text>
</comment>
<protein>
    <submittedName>
        <fullName evidence="15">Cytochrome b5</fullName>
    </submittedName>
</protein>
<dbReference type="GO" id="GO:0046872">
    <property type="term" value="F:metal ion binding"/>
    <property type="evidence" value="ECO:0007669"/>
    <property type="project" value="UniProtKB-UniRule"/>
</dbReference>
<evidence type="ECO:0000256" key="3">
    <source>
        <dbReference type="ARBA" id="ARBA00022617"/>
    </source>
</evidence>
<dbReference type="GO" id="GO:0016126">
    <property type="term" value="P:sterol biosynthetic process"/>
    <property type="evidence" value="ECO:0007669"/>
    <property type="project" value="TreeGrafter"/>
</dbReference>
<dbReference type="STRING" id="2070753.A0A3A2ZUX3"/>
<dbReference type="Proteomes" id="UP000266188">
    <property type="component" value="Unassembled WGS sequence"/>
</dbReference>
<dbReference type="PANTHER" id="PTHR19359:SF150">
    <property type="entry name" value="CYTOCHROME B5"/>
    <property type="match status" value="1"/>
</dbReference>
<evidence type="ECO:0000256" key="8">
    <source>
        <dbReference type="ARBA" id="ARBA00022982"/>
    </source>
</evidence>
<evidence type="ECO:0000256" key="13">
    <source>
        <dbReference type="RuleBase" id="RU362121"/>
    </source>
</evidence>
<evidence type="ECO:0000256" key="4">
    <source>
        <dbReference type="ARBA" id="ARBA00022692"/>
    </source>
</evidence>
<evidence type="ECO:0000256" key="11">
    <source>
        <dbReference type="ARBA" id="ARBA00037877"/>
    </source>
</evidence>
<dbReference type="InterPro" id="IPR050668">
    <property type="entry name" value="Cytochrome_b5"/>
</dbReference>
<dbReference type="Gene3D" id="3.10.120.10">
    <property type="entry name" value="Cytochrome b5-like heme/steroid binding domain"/>
    <property type="match status" value="1"/>
</dbReference>
<dbReference type="PROSITE" id="PS50255">
    <property type="entry name" value="CYTOCHROME_B5_2"/>
    <property type="match status" value="1"/>
</dbReference>
<gene>
    <name evidence="15" type="ORF">PHISCL_06840</name>
</gene>
<keyword evidence="3 13" id="KW-0349">Heme</keyword>
<dbReference type="AlphaFoldDB" id="A0A3A2ZUX3"/>
<sequence>MATSTPKETYSQAEVAQHNSTDDLWIVIDQNVYDLSNFVEEHPGGSKVLLSVAGTDATKKFKKYHRDAILNRYKERLQVGVLEHVPTKESRSHRFFGSFLKKR</sequence>
<evidence type="ECO:0000313" key="15">
    <source>
        <dbReference type="EMBL" id="RJE20821.1"/>
    </source>
</evidence>
<dbReference type="SUPFAM" id="SSF55856">
    <property type="entry name" value="Cytochrome b5-like heme/steroid binding domain"/>
    <property type="match status" value="1"/>
</dbReference>
<dbReference type="SMART" id="SM01117">
    <property type="entry name" value="Cyt-b5"/>
    <property type="match status" value="1"/>
</dbReference>
<keyword evidence="7" id="KW-0492">Microsome</keyword>
<feature type="domain" description="Cytochrome b5 heme-binding" evidence="14">
    <location>
        <begin position="7"/>
        <end position="83"/>
    </location>
</feature>
<comment type="subcellular location">
    <subcellularLocation>
        <location evidence="1">Endoplasmic reticulum membrane</location>
        <topology evidence="1">Single-pass membrane protein</topology>
        <orientation evidence="1">Cytoplasmic side</orientation>
    </subcellularLocation>
    <subcellularLocation>
        <location evidence="11">Microsome membrane</location>
        <topology evidence="11">Single-pass membrane protein</topology>
        <orientation evidence="11">Cytoplasmic side</orientation>
    </subcellularLocation>
</comment>
<keyword evidence="6" id="KW-0256">Endoplasmic reticulum</keyword>